<comment type="subcellular location">
    <subcellularLocation>
        <location evidence="1">Nucleus</location>
        <location evidence="1">Nuclear pore complex</location>
    </subcellularLocation>
</comment>
<feature type="region of interest" description="Disordered" evidence="8">
    <location>
        <begin position="844"/>
        <end position="864"/>
    </location>
</feature>
<dbReference type="EMBL" id="ML992669">
    <property type="protein sequence ID" value="KAF2214089.1"/>
    <property type="molecule type" value="Genomic_DNA"/>
</dbReference>
<evidence type="ECO:0000256" key="7">
    <source>
        <dbReference type="ARBA" id="ARBA00023242"/>
    </source>
</evidence>
<keyword evidence="5" id="KW-0811">Translocation</keyword>
<dbReference type="PANTHER" id="PTHR13257">
    <property type="entry name" value="NUCLEOPORIN NUP84-RELATED"/>
    <property type="match status" value="1"/>
</dbReference>
<dbReference type="OrthoDB" id="341482at2759"/>
<evidence type="ECO:0000313" key="9">
    <source>
        <dbReference type="EMBL" id="KAF2214089.1"/>
    </source>
</evidence>
<name>A0A6A6FKT9_9PEZI</name>
<keyword evidence="10" id="KW-1185">Reference proteome</keyword>
<sequence>MVRVLDRAPRWLNYSTPGFDFFQDKSKTKAAQKHDAPTKRIAHRGTEVFFAVGKELRWADLRDLKDAGEQPEGRHGRQDESDKQPSYKVLLTPVPADRQIQQISIAPDGNLIAILTSHTCHVCILPPYEQLHSPEQTPHKMRYFTVGETAHVLEKSPLVSAIWHPLSSSGSGLVTITRDACVRLWELNLNDRSTFSQPTVAVDLKKLANATSAREDLSASKYGVNKGYSADDVDMLVAGACFGGAAGDDEDGWSSMTLWIAMTEGDVYALCPFLPVHFFAPPTLLPSLTTSVVAKASFLAHDPEASEAERRVARQQQVWLQELDEQDPIRIPGREDMDVYERPRKLSPIAKLQGPFQLSPEPLSGEITDIHVVAPKVNQDDLFDEDDYEERPLDGGLSIGIVCLATSTSQVHVCLNIEGVEAEWLPMKRSRAFQLDEDSTHNLLLFETIDLGTGPATTHPTFTRSPVDRYELFTTQPSGIYSLSFKPWIGALEDELAPQAGTKGVEFRLDVILNSSSTAVEHLVGNSRQPLEQANAAIAVNDPIDAEFVVLTSAASRPLAALLDQPAPASHPFEPEDYHRNNPLVTFESRTPYIPPDEFFQPSRLPGQIEAWRRASTTGADLGNLRGELNFSPYTLQKFTIAHQILSNETHAINTAAAELFRRVDRMLSEMKEQVAKVRDLSNRVNSVTGEDEFPQSQRPGEPELVRGGRDKIQKRVEGQREKTRELQDRVERLRRKMRTVSGKELSFRERQFAEEVERIQLAVLGSRKEATEPNPTGPAGLLQMENSNLTTKTEEEEEEEEEDDDDGNQDSLLSRFEHVQNVVAQLRSQTEVLQKEREAAAAAAAATEEGASRPTSSSAAELFKGTTSMDFRQRKMDEVWQLLERETALVEAVSLRLERLQMGAR</sequence>
<dbReference type="GO" id="GO:0000056">
    <property type="term" value="P:ribosomal small subunit export from nucleus"/>
    <property type="evidence" value="ECO:0007669"/>
    <property type="project" value="InterPro"/>
</dbReference>
<feature type="region of interest" description="Disordered" evidence="8">
    <location>
        <begin position="768"/>
        <end position="811"/>
    </location>
</feature>
<keyword evidence="3" id="KW-0509">mRNA transport</keyword>
<gene>
    <name evidence="9" type="ORF">CERZMDRAFT_83475</name>
</gene>
<keyword evidence="4" id="KW-0653">Protein transport</keyword>
<dbReference type="GO" id="GO:0005643">
    <property type="term" value="C:nuclear pore"/>
    <property type="evidence" value="ECO:0007669"/>
    <property type="project" value="UniProtKB-SubCell"/>
</dbReference>
<reference evidence="9" key="1">
    <citation type="journal article" date="2020" name="Stud. Mycol.">
        <title>101 Dothideomycetes genomes: a test case for predicting lifestyles and emergence of pathogens.</title>
        <authorList>
            <person name="Haridas S."/>
            <person name="Albert R."/>
            <person name="Binder M."/>
            <person name="Bloem J."/>
            <person name="Labutti K."/>
            <person name="Salamov A."/>
            <person name="Andreopoulos B."/>
            <person name="Baker S."/>
            <person name="Barry K."/>
            <person name="Bills G."/>
            <person name="Bluhm B."/>
            <person name="Cannon C."/>
            <person name="Castanera R."/>
            <person name="Culley D."/>
            <person name="Daum C."/>
            <person name="Ezra D."/>
            <person name="Gonzalez J."/>
            <person name="Henrissat B."/>
            <person name="Kuo A."/>
            <person name="Liang C."/>
            <person name="Lipzen A."/>
            <person name="Lutzoni F."/>
            <person name="Magnuson J."/>
            <person name="Mondo S."/>
            <person name="Nolan M."/>
            <person name="Ohm R."/>
            <person name="Pangilinan J."/>
            <person name="Park H.-J."/>
            <person name="Ramirez L."/>
            <person name="Alfaro M."/>
            <person name="Sun H."/>
            <person name="Tritt A."/>
            <person name="Yoshinaga Y."/>
            <person name="Zwiers L.-H."/>
            <person name="Turgeon B."/>
            <person name="Goodwin S."/>
            <person name="Spatafora J."/>
            <person name="Crous P."/>
            <person name="Grigoriev I."/>
        </authorList>
    </citation>
    <scope>NUCLEOTIDE SEQUENCE</scope>
    <source>
        <strain evidence="9">SCOH1-5</strain>
    </source>
</reference>
<feature type="region of interest" description="Disordered" evidence="8">
    <location>
        <begin position="686"/>
        <end position="729"/>
    </location>
</feature>
<dbReference type="GO" id="GO:0000055">
    <property type="term" value="P:ribosomal large subunit export from nucleus"/>
    <property type="evidence" value="ECO:0007669"/>
    <property type="project" value="InterPro"/>
</dbReference>
<evidence type="ECO:0000256" key="2">
    <source>
        <dbReference type="ARBA" id="ARBA00022448"/>
    </source>
</evidence>
<organism evidence="9 10">
    <name type="scientific">Cercospora zeae-maydis SCOH1-5</name>
    <dbReference type="NCBI Taxonomy" id="717836"/>
    <lineage>
        <taxon>Eukaryota</taxon>
        <taxon>Fungi</taxon>
        <taxon>Dikarya</taxon>
        <taxon>Ascomycota</taxon>
        <taxon>Pezizomycotina</taxon>
        <taxon>Dothideomycetes</taxon>
        <taxon>Dothideomycetidae</taxon>
        <taxon>Mycosphaerellales</taxon>
        <taxon>Mycosphaerellaceae</taxon>
        <taxon>Cercospora</taxon>
    </lineage>
</organism>
<dbReference type="InterPro" id="IPR037700">
    <property type="entry name" value="NUP88/NUP82"/>
</dbReference>
<dbReference type="GO" id="GO:0006606">
    <property type="term" value="P:protein import into nucleus"/>
    <property type="evidence" value="ECO:0007669"/>
    <property type="project" value="TreeGrafter"/>
</dbReference>
<protein>
    <submittedName>
        <fullName evidence="9">Uncharacterized protein</fullName>
    </submittedName>
</protein>
<feature type="region of interest" description="Disordered" evidence="8">
    <location>
        <begin position="66"/>
        <end position="86"/>
    </location>
</feature>
<dbReference type="GO" id="GO:0017056">
    <property type="term" value="F:structural constituent of nuclear pore"/>
    <property type="evidence" value="ECO:0007669"/>
    <property type="project" value="InterPro"/>
</dbReference>
<keyword evidence="6" id="KW-0906">Nuclear pore complex</keyword>
<keyword evidence="2" id="KW-0813">Transport</keyword>
<dbReference type="Proteomes" id="UP000799539">
    <property type="component" value="Unassembled WGS sequence"/>
</dbReference>
<keyword evidence="7" id="KW-0539">Nucleus</keyword>
<dbReference type="GO" id="GO:0006406">
    <property type="term" value="P:mRNA export from nucleus"/>
    <property type="evidence" value="ECO:0007669"/>
    <property type="project" value="TreeGrafter"/>
</dbReference>
<dbReference type="PANTHER" id="PTHR13257:SF0">
    <property type="entry name" value="NUCLEAR PORE COMPLEX PROTEIN NUP88"/>
    <property type="match status" value="1"/>
</dbReference>
<dbReference type="AlphaFoldDB" id="A0A6A6FKT9"/>
<evidence type="ECO:0000256" key="5">
    <source>
        <dbReference type="ARBA" id="ARBA00023010"/>
    </source>
</evidence>
<accession>A0A6A6FKT9</accession>
<feature type="compositionally biased region" description="Basic and acidic residues" evidence="8">
    <location>
        <begin position="66"/>
        <end position="85"/>
    </location>
</feature>
<evidence type="ECO:0000256" key="1">
    <source>
        <dbReference type="ARBA" id="ARBA00004567"/>
    </source>
</evidence>
<proteinExistence type="predicted"/>
<feature type="compositionally biased region" description="Polar residues" evidence="8">
    <location>
        <begin position="686"/>
        <end position="699"/>
    </location>
</feature>
<feature type="compositionally biased region" description="Basic and acidic residues" evidence="8">
    <location>
        <begin position="701"/>
        <end position="729"/>
    </location>
</feature>
<evidence type="ECO:0000256" key="4">
    <source>
        <dbReference type="ARBA" id="ARBA00022927"/>
    </source>
</evidence>
<feature type="compositionally biased region" description="Polar residues" evidence="8">
    <location>
        <begin position="854"/>
        <end position="864"/>
    </location>
</feature>
<feature type="compositionally biased region" description="Acidic residues" evidence="8">
    <location>
        <begin position="795"/>
        <end position="809"/>
    </location>
</feature>
<evidence type="ECO:0000256" key="8">
    <source>
        <dbReference type="SAM" id="MobiDB-lite"/>
    </source>
</evidence>
<evidence type="ECO:0000256" key="3">
    <source>
        <dbReference type="ARBA" id="ARBA00022816"/>
    </source>
</evidence>
<evidence type="ECO:0000313" key="10">
    <source>
        <dbReference type="Proteomes" id="UP000799539"/>
    </source>
</evidence>
<evidence type="ECO:0000256" key="6">
    <source>
        <dbReference type="ARBA" id="ARBA00023132"/>
    </source>
</evidence>